<dbReference type="GO" id="GO:0016491">
    <property type="term" value="F:oxidoreductase activity"/>
    <property type="evidence" value="ECO:0007669"/>
    <property type="project" value="UniProtKB-KW"/>
</dbReference>
<feature type="compositionally biased region" description="Acidic residues" evidence="6">
    <location>
        <begin position="601"/>
        <end position="613"/>
    </location>
</feature>
<feature type="compositionally biased region" description="Polar residues" evidence="6">
    <location>
        <begin position="1619"/>
        <end position="1640"/>
    </location>
</feature>
<dbReference type="Gene3D" id="2.60.120.650">
    <property type="entry name" value="Cupin"/>
    <property type="match status" value="1"/>
</dbReference>
<dbReference type="Pfam" id="PF02373">
    <property type="entry name" value="JmjC"/>
    <property type="match status" value="1"/>
</dbReference>
<evidence type="ECO:0000256" key="5">
    <source>
        <dbReference type="ARBA" id="ARBA00023163"/>
    </source>
</evidence>
<protein>
    <recommendedName>
        <fullName evidence="7">JmjC domain-containing protein</fullName>
    </recommendedName>
</protein>
<dbReference type="InterPro" id="IPR003347">
    <property type="entry name" value="JmjC_dom"/>
</dbReference>
<evidence type="ECO:0000256" key="1">
    <source>
        <dbReference type="ARBA" id="ARBA00022723"/>
    </source>
</evidence>
<feature type="compositionally biased region" description="Basic and acidic residues" evidence="6">
    <location>
        <begin position="1460"/>
        <end position="1477"/>
    </location>
</feature>
<dbReference type="GO" id="GO:0032452">
    <property type="term" value="F:histone demethylase activity"/>
    <property type="evidence" value="ECO:0000318"/>
    <property type="project" value="GO_Central"/>
</dbReference>
<evidence type="ECO:0000256" key="3">
    <source>
        <dbReference type="ARBA" id="ARBA00023004"/>
    </source>
</evidence>
<dbReference type="OrthoDB" id="5876800at2759"/>
<dbReference type="SUPFAM" id="SSF51197">
    <property type="entry name" value="Clavaminate synthase-like"/>
    <property type="match status" value="1"/>
</dbReference>
<dbReference type="PROSITE" id="PS51184">
    <property type="entry name" value="JMJC"/>
    <property type="match status" value="1"/>
</dbReference>
<feature type="region of interest" description="Disordered" evidence="6">
    <location>
        <begin position="572"/>
        <end position="662"/>
    </location>
</feature>
<evidence type="ECO:0000313" key="9">
    <source>
        <dbReference type="Proteomes" id="UP000005239"/>
    </source>
</evidence>
<evidence type="ECO:0000313" key="8">
    <source>
        <dbReference type="EnsemblMetazoa" id="PPA10300.1"/>
    </source>
</evidence>
<accession>A0A8R1YAN5</accession>
<keyword evidence="1" id="KW-0479">Metal-binding</keyword>
<evidence type="ECO:0000256" key="2">
    <source>
        <dbReference type="ARBA" id="ARBA00023002"/>
    </source>
</evidence>
<dbReference type="SMART" id="SM00558">
    <property type="entry name" value="JmjC"/>
    <property type="match status" value="1"/>
</dbReference>
<dbReference type="Proteomes" id="UP000005239">
    <property type="component" value="Unassembled WGS sequence"/>
</dbReference>
<sequence length="1825" mass="206814">MLSNTHQKPKDVSYDYQELLNDPAYNKPELYKSMEPEEFNMDYYHRTGLTEVLKFSCPPEKLGMKMVDDDFTVDDVEKLVGGDRMITVVVVATQQSEDMPLKKFIEFYKNVDGRQSNSSKDDSKRTLYNVLSLEFSNTALTDLVQSPSLVREIDWASSWPDERKMRSISFEDDGTFTIQNRYPRVENYCLMSPNECYTDFHIDFHGTSVWYHVKKGKKVFWIIEPTEQNLKMYEEYLKNTESSAFFGTIVETCARVEVLPGNTLIIPSGWIHAVYTPVDSLVFGGNFLHSRSALMQLNVLQGENRIGINKKYRYPYSEEAVFFYLNKVVKEVTGRQYIRPMTRNQQNLYYEYVGEQFREKNMHHRVPLKADYDDEGIVWKQQWEETAEYIESKAKLAKWDGNGMEEIEKDEENHDKKVDGDYDGMPILSPKKEVNEDKKKIDAKVEEKDMPEFGGHDDMFIDEFTFYHPVSFNLDAGRGATAVHTLPLSTVEPRIKISKVTLKKAIHQLEVVQWEGLIVNLLKKSKVDVPDGLTRPNSLIQTFCTLLRCRRQLVEEEEGIKLGRCVLPDKEGSRRLHEEQKRAAAERKRKNEEKKMKIEDGDGEEDTDWTEDCEQPKKKKTRKSEEVGKMGWFSREMEPKKEKEDEKERKKNSSTNAWNQAFYQWYADDQQKEFREEYRAKYGKDARTVIRKEVYTKLDKEEKMIWLEKAKAKIEAMKKENDGISSPMKSPPDSTPITPSPSTSSTPISRPKRSKSNKIIPFDPSPSTSKSTFSMEDLSMEMDDEMNENPSFLSSISSISPPSTTSLPKKTIAKRGRQKKNQLNSQLDPSLISPINYGDSCCNDELKPIAHVPEVKLPSSMLRGQTARQISFEASTSKQSEGIRRQECNQKNEQNQMRNMMQPTGMRVIHANNDALRQAMQQKLESDGRLAYQRLPPADANVVTDRISLYIVNYLSSKNILSQILNYIYATNSQIKGIVMEKLTIVQKNVSQFVKKDVPFDIIKNHLILLKNCVLSGAHNKGEQIPFIESMKIVARALDVPLIPSLPTVNSASSPCVISLKPVDASLKAEQTSKTPCLVQKKIETIGVIGLKPLMNTTSTVEKEKDEKGDNENGGTKIIGTQSDFHLATLEAKPPEEEDRGESFPSEESFSSSHSIPNSPNLRMNDIVLGTSIKKDEKCVKNGGQKEEFNANGEGMDKIKGNANLELPTEERKDMNMITVPPVTLVKISPVKDMKKEDDIDDGFGSNEECSSNCGSHKKSMRENHWMVMKKAQEKVPVKKYTDSPQDWTPFDAYLRINYHRWCKLYNEEPNNELVLTIKRRHWNCIANQDGEIRKWEEDANRFRAEGRRRIYWKSETVIEQDDRIVEDRGLKVIPLGGEEKTRGRGGLESEGEIKNEDEYLADDDETVDEKEDEMIDVEGMEDEIPINTVEMIENEEMIGEEGVGEIEEPPKKKGKGGRPKKEPVSEKKKKEKRGDNEDFMTTGLTPRGKGKKAKPDPNKPLIIDGVPVNPLAEPAVANAYGYDPAKDIVPLGQGQLKSAYRRSKAQLDTPQIDAKRYKLEVKHDHLLDDDDHDDTHRDEIDVVDGGITHSMITRGGDMMEGINVHTGGDGPSHPITPTFASNDHSSPFNIQSRSSSFSRRPIQTMQQTPPLIPHAPSPLAARRISGVSTDGWGGMNGGRRRSDGERRDRQSSGRSPTRKPSSQFSSSDLPPSLTPSHTPHTPVAPTTSSTPIHSTTLSTSKQTRLSQAEQFTMAAPKVIDAPRLATPLIPTQSSNSDLSVLSQSNSISGIDPLPSDIWCAQMERFTAEIERANAIMGSTSANGN</sequence>
<feature type="compositionally biased region" description="Basic and acidic residues" evidence="6">
    <location>
        <begin position="1101"/>
        <end position="1111"/>
    </location>
</feature>
<feature type="domain" description="JmjC" evidence="7">
    <location>
        <begin position="127"/>
        <end position="304"/>
    </location>
</feature>
<feature type="region of interest" description="Disordered" evidence="6">
    <location>
        <begin position="1666"/>
        <end position="1743"/>
    </location>
</feature>
<reference evidence="9" key="1">
    <citation type="journal article" date="2008" name="Nat. Genet.">
        <title>The Pristionchus pacificus genome provides a unique perspective on nematode lifestyle and parasitism.</title>
        <authorList>
            <person name="Dieterich C."/>
            <person name="Clifton S.W."/>
            <person name="Schuster L.N."/>
            <person name="Chinwalla A."/>
            <person name="Delehaunty K."/>
            <person name="Dinkelacker I."/>
            <person name="Fulton L."/>
            <person name="Fulton R."/>
            <person name="Godfrey J."/>
            <person name="Minx P."/>
            <person name="Mitreva M."/>
            <person name="Roeseler W."/>
            <person name="Tian H."/>
            <person name="Witte H."/>
            <person name="Yang S.P."/>
            <person name="Wilson R.K."/>
            <person name="Sommer R.J."/>
        </authorList>
    </citation>
    <scope>NUCLEOTIDE SEQUENCE [LARGE SCALE GENOMIC DNA]</scope>
    <source>
        <strain evidence="9">PS312</strain>
    </source>
</reference>
<proteinExistence type="predicted"/>
<keyword evidence="4" id="KW-0805">Transcription regulation</keyword>
<dbReference type="InterPro" id="IPR050690">
    <property type="entry name" value="JHDM1_Histone_Demethylase"/>
</dbReference>
<feature type="region of interest" description="Disordered" evidence="6">
    <location>
        <begin position="873"/>
        <end position="892"/>
    </location>
</feature>
<feature type="compositionally biased region" description="Low complexity" evidence="6">
    <location>
        <begin position="735"/>
        <end position="749"/>
    </location>
</feature>
<feature type="compositionally biased region" description="Low complexity" evidence="6">
    <location>
        <begin position="793"/>
        <end position="810"/>
    </location>
</feature>
<feature type="compositionally biased region" description="Acidic residues" evidence="6">
    <location>
        <begin position="1399"/>
        <end position="1409"/>
    </location>
</feature>
<feature type="region of interest" description="Disordered" evidence="6">
    <location>
        <begin position="785"/>
        <end position="826"/>
    </location>
</feature>
<evidence type="ECO:0000256" key="4">
    <source>
        <dbReference type="ARBA" id="ARBA00023015"/>
    </source>
</evidence>
<feature type="compositionally biased region" description="Basic and acidic residues" evidence="6">
    <location>
        <begin position="572"/>
        <end position="600"/>
    </location>
</feature>
<keyword evidence="3" id="KW-0408">Iron</keyword>
<feature type="compositionally biased region" description="Basic and acidic residues" evidence="6">
    <location>
        <begin position="1681"/>
        <end position="1692"/>
    </location>
</feature>
<reference evidence="8" key="2">
    <citation type="submission" date="2022-06" db="UniProtKB">
        <authorList>
            <consortium name="EnsemblMetazoa"/>
        </authorList>
    </citation>
    <scope>IDENTIFICATION</scope>
    <source>
        <strain evidence="8">PS312</strain>
    </source>
</reference>
<feature type="compositionally biased region" description="Polar residues" evidence="6">
    <location>
        <begin position="653"/>
        <end position="662"/>
    </location>
</feature>
<keyword evidence="9" id="KW-1185">Reference proteome</keyword>
<feature type="region of interest" description="Disordered" evidence="6">
    <location>
        <begin position="410"/>
        <end position="429"/>
    </location>
</feature>
<dbReference type="PANTHER" id="PTHR23123">
    <property type="entry name" value="PHD/F-BOX CONTAINING PROTEIN"/>
    <property type="match status" value="1"/>
</dbReference>
<dbReference type="GO" id="GO:0046872">
    <property type="term" value="F:metal ion binding"/>
    <property type="evidence" value="ECO:0007669"/>
    <property type="project" value="UniProtKB-KW"/>
</dbReference>
<feature type="compositionally biased region" description="Basic and acidic residues" evidence="6">
    <location>
        <begin position="635"/>
        <end position="651"/>
    </location>
</feature>
<dbReference type="GO" id="GO:0003712">
    <property type="term" value="F:transcription coregulator activity"/>
    <property type="evidence" value="ECO:0000318"/>
    <property type="project" value="GO_Central"/>
</dbReference>
<feature type="compositionally biased region" description="Basic residues" evidence="6">
    <location>
        <begin position="811"/>
        <end position="820"/>
    </location>
</feature>
<feature type="region of interest" description="Disordered" evidence="6">
    <location>
        <begin position="717"/>
        <end position="772"/>
    </location>
</feature>
<feature type="region of interest" description="Disordered" evidence="6">
    <location>
        <begin position="1133"/>
        <end position="1163"/>
    </location>
</feature>
<feature type="compositionally biased region" description="Low complexity" evidence="6">
    <location>
        <begin position="1143"/>
        <end position="1161"/>
    </location>
</feature>
<dbReference type="GO" id="GO:0006357">
    <property type="term" value="P:regulation of transcription by RNA polymerase II"/>
    <property type="evidence" value="ECO:0000318"/>
    <property type="project" value="GO_Central"/>
</dbReference>
<feature type="region of interest" description="Disordered" evidence="6">
    <location>
        <begin position="1440"/>
        <end position="1501"/>
    </location>
</feature>
<feature type="compositionally biased region" description="Low complexity" evidence="6">
    <location>
        <begin position="1693"/>
        <end position="1741"/>
    </location>
</feature>
<keyword evidence="5" id="KW-0804">Transcription</keyword>
<feature type="region of interest" description="Disordered" evidence="6">
    <location>
        <begin position="1100"/>
        <end position="1119"/>
    </location>
</feature>
<evidence type="ECO:0000259" key="7">
    <source>
        <dbReference type="PROSITE" id="PS51184"/>
    </source>
</evidence>
<dbReference type="EnsemblMetazoa" id="PPA10300.1">
    <property type="protein sequence ID" value="PPA10300.1"/>
    <property type="gene ID" value="WBGene00099854"/>
</dbReference>
<organism evidence="8 9">
    <name type="scientific">Pristionchus pacificus</name>
    <name type="common">Parasitic nematode worm</name>
    <dbReference type="NCBI Taxonomy" id="54126"/>
    <lineage>
        <taxon>Eukaryota</taxon>
        <taxon>Metazoa</taxon>
        <taxon>Ecdysozoa</taxon>
        <taxon>Nematoda</taxon>
        <taxon>Chromadorea</taxon>
        <taxon>Rhabditida</taxon>
        <taxon>Rhabditina</taxon>
        <taxon>Diplogasteromorpha</taxon>
        <taxon>Diplogasteroidea</taxon>
        <taxon>Neodiplogasteridae</taxon>
        <taxon>Pristionchus</taxon>
    </lineage>
</organism>
<dbReference type="GO" id="GO:0006338">
    <property type="term" value="P:chromatin remodeling"/>
    <property type="evidence" value="ECO:0000318"/>
    <property type="project" value="GO_Central"/>
</dbReference>
<name>A0A8R1YAN5_PRIPA</name>
<feature type="region of interest" description="Disordered" evidence="6">
    <location>
        <begin position="1378"/>
        <end position="1409"/>
    </location>
</feature>
<evidence type="ECO:0000256" key="6">
    <source>
        <dbReference type="SAM" id="MobiDB-lite"/>
    </source>
</evidence>
<keyword evidence="2" id="KW-0560">Oxidoreductase</keyword>
<feature type="region of interest" description="Disordered" evidence="6">
    <location>
        <begin position="1610"/>
        <end position="1640"/>
    </location>
</feature>
<feature type="compositionally biased region" description="Basic and acidic residues" evidence="6">
    <location>
        <begin position="1378"/>
        <end position="1398"/>
    </location>
</feature>
<feature type="compositionally biased region" description="Basic and acidic residues" evidence="6">
    <location>
        <begin position="411"/>
        <end position="420"/>
    </location>
</feature>
<gene>
    <name evidence="8" type="primary">WBGene00099854</name>
</gene>
<feature type="compositionally biased region" description="Basic and acidic residues" evidence="6">
    <location>
        <begin position="881"/>
        <end position="890"/>
    </location>
</feature>